<feature type="region of interest" description="Disordered" evidence="8">
    <location>
        <begin position="241"/>
        <end position="274"/>
    </location>
</feature>
<evidence type="ECO:0000313" key="10">
    <source>
        <dbReference type="EMBL" id="QDT64075.1"/>
    </source>
</evidence>
<dbReference type="InterPro" id="IPR029063">
    <property type="entry name" value="SAM-dependent_MTases_sf"/>
</dbReference>
<keyword evidence="6" id="KW-0680">Restriction system</keyword>
<dbReference type="AlphaFoldDB" id="A0A517T6R8"/>
<evidence type="ECO:0000256" key="2">
    <source>
        <dbReference type="ARBA" id="ARBA00011900"/>
    </source>
</evidence>
<organism evidence="10 11">
    <name type="scientific">Calycomorphotria hydatis</name>
    <dbReference type="NCBI Taxonomy" id="2528027"/>
    <lineage>
        <taxon>Bacteria</taxon>
        <taxon>Pseudomonadati</taxon>
        <taxon>Planctomycetota</taxon>
        <taxon>Planctomycetia</taxon>
        <taxon>Planctomycetales</taxon>
        <taxon>Planctomycetaceae</taxon>
        <taxon>Calycomorphotria</taxon>
    </lineage>
</organism>
<dbReference type="PANTHER" id="PTHR42933:SF3">
    <property type="entry name" value="TYPE I RESTRICTION ENZYME MJAVIII METHYLASE SUBUNIT"/>
    <property type="match status" value="1"/>
</dbReference>
<gene>
    <name evidence="10" type="primary">bcgIA</name>
    <name evidence="10" type="ORF">V22_13060</name>
</gene>
<evidence type="ECO:0000256" key="3">
    <source>
        <dbReference type="ARBA" id="ARBA00022603"/>
    </source>
</evidence>
<dbReference type="PANTHER" id="PTHR42933">
    <property type="entry name" value="SLR6095 PROTEIN"/>
    <property type="match status" value="1"/>
</dbReference>
<evidence type="ECO:0000256" key="8">
    <source>
        <dbReference type="SAM" id="MobiDB-lite"/>
    </source>
</evidence>
<dbReference type="GO" id="GO:0008170">
    <property type="term" value="F:N-methyltransferase activity"/>
    <property type="evidence" value="ECO:0007669"/>
    <property type="project" value="InterPro"/>
</dbReference>
<evidence type="ECO:0000256" key="5">
    <source>
        <dbReference type="ARBA" id="ARBA00022691"/>
    </source>
</evidence>
<reference evidence="10 11" key="1">
    <citation type="submission" date="2019-02" db="EMBL/GenBank/DDBJ databases">
        <title>Deep-cultivation of Planctomycetes and their phenomic and genomic characterization uncovers novel biology.</title>
        <authorList>
            <person name="Wiegand S."/>
            <person name="Jogler M."/>
            <person name="Boedeker C."/>
            <person name="Pinto D."/>
            <person name="Vollmers J."/>
            <person name="Rivas-Marin E."/>
            <person name="Kohn T."/>
            <person name="Peeters S.H."/>
            <person name="Heuer A."/>
            <person name="Rast P."/>
            <person name="Oberbeckmann S."/>
            <person name="Bunk B."/>
            <person name="Jeske O."/>
            <person name="Meyerdierks A."/>
            <person name="Storesund J.E."/>
            <person name="Kallscheuer N."/>
            <person name="Luecker S."/>
            <person name="Lage O.M."/>
            <person name="Pohl T."/>
            <person name="Merkel B.J."/>
            <person name="Hornburger P."/>
            <person name="Mueller R.-W."/>
            <person name="Bruemmer F."/>
            <person name="Labrenz M."/>
            <person name="Spormann A.M."/>
            <person name="Op den Camp H."/>
            <person name="Overmann J."/>
            <person name="Amann R."/>
            <person name="Jetten M.S.M."/>
            <person name="Mascher T."/>
            <person name="Medema M.H."/>
            <person name="Devos D.P."/>
            <person name="Kaster A.-K."/>
            <person name="Ovreas L."/>
            <person name="Rohde M."/>
            <person name="Galperin M.Y."/>
            <person name="Jogler C."/>
        </authorList>
    </citation>
    <scope>NUCLEOTIDE SEQUENCE [LARGE SCALE GENOMIC DNA]</scope>
    <source>
        <strain evidence="10 11">V22</strain>
    </source>
</reference>
<dbReference type="Pfam" id="PF02384">
    <property type="entry name" value="N6_Mtase"/>
    <property type="match status" value="1"/>
</dbReference>
<accession>A0A517T6R8</accession>
<dbReference type="PRINTS" id="PR00507">
    <property type="entry name" value="N12N6MTFRASE"/>
</dbReference>
<evidence type="ECO:0000256" key="1">
    <source>
        <dbReference type="ARBA" id="ARBA00006594"/>
    </source>
</evidence>
<sequence>MAALGAETMEAEYFEAIEGHCAGTLPHRSVDLFPQFFAQVVDAISETDDDVLGDLFQGGISYGENGLYLTPRPVAELMARTTIPDDYDEKKPLMISDPCCGTGILLIEAGKLAPNSELVGQDIDPRCARITALNLGLRGKYGWVICGNTLSRDVQFVYRIADFIHEGPNGFRRGVIRSIPPEECPVLPELRKQLREDLFEAVEAEDQPETDRDQHALELVEVPQWLARLERLFVLEKAEVDEKEEEAQIIPRKVESTQQFPKAKEGPLSQQELF</sequence>
<dbReference type="SUPFAM" id="SSF53335">
    <property type="entry name" value="S-adenosyl-L-methionine-dependent methyltransferases"/>
    <property type="match status" value="1"/>
</dbReference>
<dbReference type="Proteomes" id="UP000319976">
    <property type="component" value="Chromosome"/>
</dbReference>
<keyword evidence="10" id="KW-0378">Hydrolase</keyword>
<feature type="domain" description="DNA methylase adenine-specific" evidence="9">
    <location>
        <begin position="63"/>
        <end position="156"/>
    </location>
</feature>
<dbReference type="KEGG" id="chya:V22_13060"/>
<dbReference type="GO" id="GO:0009007">
    <property type="term" value="F:site-specific DNA-methyltransferase (adenine-specific) activity"/>
    <property type="evidence" value="ECO:0007669"/>
    <property type="project" value="UniProtKB-EC"/>
</dbReference>
<keyword evidence="3" id="KW-0489">Methyltransferase</keyword>
<dbReference type="EMBL" id="CP036316">
    <property type="protein sequence ID" value="QDT64075.1"/>
    <property type="molecule type" value="Genomic_DNA"/>
</dbReference>
<protein>
    <recommendedName>
        <fullName evidence="2">site-specific DNA-methyltransferase (adenine-specific)</fullName>
        <ecNumber evidence="2">2.1.1.72</ecNumber>
    </recommendedName>
</protein>
<name>A0A517T6R8_9PLAN</name>
<comment type="catalytic activity">
    <reaction evidence="7">
        <text>a 2'-deoxyadenosine in DNA + S-adenosyl-L-methionine = an N(6)-methyl-2'-deoxyadenosine in DNA + S-adenosyl-L-homocysteine + H(+)</text>
        <dbReference type="Rhea" id="RHEA:15197"/>
        <dbReference type="Rhea" id="RHEA-COMP:12418"/>
        <dbReference type="Rhea" id="RHEA-COMP:12419"/>
        <dbReference type="ChEBI" id="CHEBI:15378"/>
        <dbReference type="ChEBI" id="CHEBI:57856"/>
        <dbReference type="ChEBI" id="CHEBI:59789"/>
        <dbReference type="ChEBI" id="CHEBI:90615"/>
        <dbReference type="ChEBI" id="CHEBI:90616"/>
        <dbReference type="EC" id="2.1.1.72"/>
    </reaction>
</comment>
<keyword evidence="4" id="KW-0808">Transferase</keyword>
<dbReference type="InterPro" id="IPR003356">
    <property type="entry name" value="DNA_methylase_A-5"/>
</dbReference>
<evidence type="ECO:0000256" key="4">
    <source>
        <dbReference type="ARBA" id="ARBA00022679"/>
    </source>
</evidence>
<comment type="similarity">
    <text evidence="1">Belongs to the N(4)/N(6)-methyltransferase family.</text>
</comment>
<dbReference type="InterPro" id="IPR051537">
    <property type="entry name" value="DNA_Adenine_Mtase"/>
</dbReference>
<dbReference type="RefSeq" id="WP_145260941.1">
    <property type="nucleotide sequence ID" value="NZ_CP036316.1"/>
</dbReference>
<keyword evidence="11" id="KW-1185">Reference proteome</keyword>
<dbReference type="GO" id="GO:0003677">
    <property type="term" value="F:DNA binding"/>
    <property type="evidence" value="ECO:0007669"/>
    <property type="project" value="InterPro"/>
</dbReference>
<evidence type="ECO:0000256" key="7">
    <source>
        <dbReference type="ARBA" id="ARBA00047942"/>
    </source>
</evidence>
<keyword evidence="5" id="KW-0949">S-adenosyl-L-methionine</keyword>
<dbReference type="OrthoDB" id="9814572at2"/>
<dbReference type="GO" id="GO:0032259">
    <property type="term" value="P:methylation"/>
    <property type="evidence" value="ECO:0007669"/>
    <property type="project" value="UniProtKB-KW"/>
</dbReference>
<dbReference type="EC" id="2.1.1.72" evidence="2"/>
<dbReference type="Gene3D" id="3.40.50.150">
    <property type="entry name" value="Vaccinia Virus protein VP39"/>
    <property type="match status" value="1"/>
</dbReference>
<dbReference type="GO" id="GO:0009307">
    <property type="term" value="P:DNA restriction-modification system"/>
    <property type="evidence" value="ECO:0007669"/>
    <property type="project" value="UniProtKB-KW"/>
</dbReference>
<evidence type="ECO:0000313" key="11">
    <source>
        <dbReference type="Proteomes" id="UP000319976"/>
    </source>
</evidence>
<proteinExistence type="inferred from homology"/>
<evidence type="ECO:0000256" key="6">
    <source>
        <dbReference type="ARBA" id="ARBA00022747"/>
    </source>
</evidence>
<evidence type="ECO:0000259" key="9">
    <source>
        <dbReference type="Pfam" id="PF02384"/>
    </source>
</evidence>
<dbReference type="GO" id="GO:0016787">
    <property type="term" value="F:hydrolase activity"/>
    <property type="evidence" value="ECO:0007669"/>
    <property type="project" value="UniProtKB-KW"/>
</dbReference>